<evidence type="ECO:0000256" key="5">
    <source>
        <dbReference type="ARBA" id="ARBA00022793"/>
    </source>
</evidence>
<dbReference type="OrthoDB" id="9800909at2"/>
<protein>
    <recommendedName>
        <fullName evidence="3">2-oxo-4-hydroxy-4-carboxy-5-ureidoimidazoline decarboxylase</fullName>
        <ecNumber evidence="3">4.1.1.97</ecNumber>
    </recommendedName>
</protein>
<dbReference type="InterPro" id="IPR036778">
    <property type="entry name" value="OHCU_decarboxylase_sf"/>
</dbReference>
<dbReference type="STRING" id="555778.Hneap_0837"/>
<evidence type="ECO:0000256" key="4">
    <source>
        <dbReference type="ARBA" id="ARBA00022631"/>
    </source>
</evidence>
<reference evidence="8 9" key="1">
    <citation type="submission" date="2009-10" db="EMBL/GenBank/DDBJ databases">
        <title>Complete sequence of Halothiobacillus neapolitanus c2.</title>
        <authorList>
            <consortium name="US DOE Joint Genome Institute"/>
            <person name="Lucas S."/>
            <person name="Copeland A."/>
            <person name="Lapidus A."/>
            <person name="Glavina del Rio T."/>
            <person name="Tice H."/>
            <person name="Bruce D."/>
            <person name="Goodwin L."/>
            <person name="Pitluck S."/>
            <person name="Davenport K."/>
            <person name="Brettin T."/>
            <person name="Detter J.C."/>
            <person name="Han C."/>
            <person name="Tapia R."/>
            <person name="Larimer F."/>
            <person name="Land M."/>
            <person name="Hauser L."/>
            <person name="Kyrpides N."/>
            <person name="Mikhailova N."/>
            <person name="Kerfeld C."/>
            <person name="Cannon G."/>
            <person name="Heinhort S."/>
        </authorList>
    </citation>
    <scope>NUCLEOTIDE SEQUENCE [LARGE SCALE GENOMIC DNA]</scope>
    <source>
        <strain evidence="9">ATCC 23641 / c2</strain>
    </source>
</reference>
<keyword evidence="4" id="KW-0659">Purine metabolism</keyword>
<dbReference type="UniPathway" id="UPA00394">
    <property type="reaction ID" value="UER00652"/>
</dbReference>
<dbReference type="GO" id="GO:0051997">
    <property type="term" value="F:2-oxo-4-hydroxy-4-carboxy-5-ureidoimidazoline decarboxylase activity"/>
    <property type="evidence" value="ECO:0007669"/>
    <property type="project" value="UniProtKB-EC"/>
</dbReference>
<dbReference type="RefSeq" id="WP_012823718.1">
    <property type="nucleotide sequence ID" value="NC_013422.1"/>
</dbReference>
<dbReference type="SUPFAM" id="SSF158694">
    <property type="entry name" value="UraD-Like"/>
    <property type="match status" value="1"/>
</dbReference>
<keyword evidence="9" id="KW-1185">Reference proteome</keyword>
<evidence type="ECO:0000259" key="7">
    <source>
        <dbReference type="Pfam" id="PF09349"/>
    </source>
</evidence>
<dbReference type="NCBIfam" id="TIGR03164">
    <property type="entry name" value="UHCUDC"/>
    <property type="match status" value="1"/>
</dbReference>
<evidence type="ECO:0000256" key="6">
    <source>
        <dbReference type="ARBA" id="ARBA00023239"/>
    </source>
</evidence>
<keyword evidence="6" id="KW-0456">Lyase</keyword>
<dbReference type="GO" id="GO:0000255">
    <property type="term" value="P:allantoin metabolic process"/>
    <property type="evidence" value="ECO:0007669"/>
    <property type="project" value="InterPro"/>
</dbReference>
<dbReference type="EC" id="4.1.1.97" evidence="3"/>
<dbReference type="PANTHER" id="PTHR43466:SF1">
    <property type="entry name" value="2-OXO-4-HYDROXY-4-CARBOXY-5-UREIDOIMIDAZOLINE DECARBOXYLASE-RELATED"/>
    <property type="match status" value="1"/>
</dbReference>
<dbReference type="AlphaFoldDB" id="D0KZ09"/>
<dbReference type="eggNOG" id="COG3195">
    <property type="taxonomic scope" value="Bacteria"/>
</dbReference>
<evidence type="ECO:0000256" key="3">
    <source>
        <dbReference type="ARBA" id="ARBA00012257"/>
    </source>
</evidence>
<sequence length="166" mass="18389">MSMTIVKINGLSAEAFVADFKPLLEHAEWAIDRLAASRPFANHDDLNQKIAEIVRSADAAEKRSALIHHPKLGSGVRIQGFSSSEQSQAGLHALTADEFAQFEKDNVDYEQKMGFPFVVAVTGLDKQEIMQLLELRMKNDPSVEFVIAIDELIKIACIRVAKLVPD</sequence>
<dbReference type="GO" id="GO:0019628">
    <property type="term" value="P:urate catabolic process"/>
    <property type="evidence" value="ECO:0007669"/>
    <property type="project" value="UniProtKB-UniPathway"/>
</dbReference>
<organism evidence="8 9">
    <name type="scientific">Halothiobacillus neapolitanus (strain ATCC 23641 / DSM 15147 / CIP 104769 / NCIMB 8539 / c2)</name>
    <name type="common">Thiobacillus neapolitanus</name>
    <dbReference type="NCBI Taxonomy" id="555778"/>
    <lineage>
        <taxon>Bacteria</taxon>
        <taxon>Pseudomonadati</taxon>
        <taxon>Pseudomonadota</taxon>
        <taxon>Gammaproteobacteria</taxon>
        <taxon>Chromatiales</taxon>
        <taxon>Halothiobacillaceae</taxon>
        <taxon>Halothiobacillus</taxon>
    </lineage>
</organism>
<dbReference type="KEGG" id="hna:Hneap_0837"/>
<accession>D0KZ09</accession>
<evidence type="ECO:0000256" key="1">
    <source>
        <dbReference type="ARBA" id="ARBA00001163"/>
    </source>
</evidence>
<proteinExistence type="predicted"/>
<evidence type="ECO:0000313" key="9">
    <source>
        <dbReference type="Proteomes" id="UP000009102"/>
    </source>
</evidence>
<comment type="pathway">
    <text evidence="2">Purine metabolism; urate degradation; (S)-allantoin from urate: step 3/3.</text>
</comment>
<evidence type="ECO:0000313" key="8">
    <source>
        <dbReference type="EMBL" id="ACX95682.1"/>
    </source>
</evidence>
<comment type="catalytic activity">
    <reaction evidence="1">
        <text>5-hydroxy-2-oxo-4-ureido-2,5-dihydro-1H-imidazole-5-carboxylate + H(+) = (S)-allantoin + CO2</text>
        <dbReference type="Rhea" id="RHEA:26301"/>
        <dbReference type="ChEBI" id="CHEBI:15378"/>
        <dbReference type="ChEBI" id="CHEBI:15678"/>
        <dbReference type="ChEBI" id="CHEBI:16526"/>
        <dbReference type="ChEBI" id="CHEBI:58639"/>
        <dbReference type="EC" id="4.1.1.97"/>
    </reaction>
</comment>
<feature type="domain" description="Oxo-4-hydroxy-4-carboxy-5-ureidoimidazoline decarboxylase" evidence="7">
    <location>
        <begin position="9"/>
        <end position="160"/>
    </location>
</feature>
<dbReference type="Pfam" id="PF09349">
    <property type="entry name" value="OHCU_decarbox"/>
    <property type="match status" value="1"/>
</dbReference>
<dbReference type="HOGENOM" id="CLU_092522_1_1_6"/>
<name>D0KZ09_HALNC</name>
<evidence type="ECO:0000256" key="2">
    <source>
        <dbReference type="ARBA" id="ARBA00004754"/>
    </source>
</evidence>
<keyword evidence="5" id="KW-0210">Decarboxylase</keyword>
<dbReference type="EMBL" id="CP001801">
    <property type="protein sequence ID" value="ACX95682.1"/>
    <property type="molecule type" value="Genomic_DNA"/>
</dbReference>
<dbReference type="Gene3D" id="1.10.3330.10">
    <property type="entry name" value="Oxo-4-hydroxy-4-carboxy-5-ureidoimidazoline decarboxylase"/>
    <property type="match status" value="1"/>
</dbReference>
<dbReference type="InterPro" id="IPR018020">
    <property type="entry name" value="OHCU_decarboxylase"/>
</dbReference>
<dbReference type="GO" id="GO:0006144">
    <property type="term" value="P:purine nucleobase metabolic process"/>
    <property type="evidence" value="ECO:0007669"/>
    <property type="project" value="UniProtKB-KW"/>
</dbReference>
<dbReference type="Proteomes" id="UP000009102">
    <property type="component" value="Chromosome"/>
</dbReference>
<dbReference type="InterPro" id="IPR017580">
    <property type="entry name" value="OHCU_decarboxylase-1"/>
</dbReference>
<dbReference type="PANTHER" id="PTHR43466">
    <property type="entry name" value="2-OXO-4-HYDROXY-4-CARBOXY-5-UREIDOIMIDAZOLINE DECARBOXYLASE-RELATED"/>
    <property type="match status" value="1"/>
</dbReference>
<gene>
    <name evidence="8" type="ordered locus">Hneap_0837</name>
</gene>